<dbReference type="Gene3D" id="3.40.1760.10">
    <property type="entry name" value="YfbM-like super family"/>
    <property type="match status" value="1"/>
</dbReference>
<sequence>MGMLGQYVMVSEDTLEQIMEIDDDLMDTLEKLIEAGNPSYEIDKLWDGLHFLLTGVSASEPIEGHKLSESVVCVHVFDVGEDDGFFACTEQDELAGIIQAMKQVDFDELEPGFDLAAFRSNNIYPRIWEENRKEALWHELKSEFYALLAFYEKAMTAKQHVIFSVV</sequence>
<evidence type="ECO:0000313" key="2">
    <source>
        <dbReference type="Proteomes" id="UP001519287"/>
    </source>
</evidence>
<accession>A0ABS4JAD3</accession>
<dbReference type="RefSeq" id="WP_209979561.1">
    <property type="nucleotide sequence ID" value="NZ_JAGGLB010000057.1"/>
</dbReference>
<keyword evidence="2" id="KW-1185">Reference proteome</keyword>
<evidence type="ECO:0008006" key="3">
    <source>
        <dbReference type="Google" id="ProtNLM"/>
    </source>
</evidence>
<dbReference type="EMBL" id="JAGGLB010000057">
    <property type="protein sequence ID" value="MBP1996801.1"/>
    <property type="molecule type" value="Genomic_DNA"/>
</dbReference>
<dbReference type="InterPro" id="IPR035944">
    <property type="entry name" value="YfbM-like_sf"/>
</dbReference>
<proteinExistence type="predicted"/>
<protein>
    <recommendedName>
        <fullName evidence="3">DUF1877 family protein</fullName>
    </recommendedName>
</protein>
<reference evidence="1 2" key="1">
    <citation type="submission" date="2021-03" db="EMBL/GenBank/DDBJ databases">
        <title>Genomic Encyclopedia of Type Strains, Phase IV (KMG-IV): sequencing the most valuable type-strain genomes for metagenomic binning, comparative biology and taxonomic classification.</title>
        <authorList>
            <person name="Goeker M."/>
        </authorList>
    </citation>
    <scope>NUCLEOTIDE SEQUENCE [LARGE SCALE GENOMIC DNA]</scope>
    <source>
        <strain evidence="1 2">DSM 26048</strain>
    </source>
</reference>
<evidence type="ECO:0000313" key="1">
    <source>
        <dbReference type="EMBL" id="MBP1996801.1"/>
    </source>
</evidence>
<dbReference type="Proteomes" id="UP001519287">
    <property type="component" value="Unassembled WGS sequence"/>
</dbReference>
<dbReference type="Pfam" id="PF08974">
    <property type="entry name" value="DUF1877"/>
    <property type="match status" value="1"/>
</dbReference>
<organism evidence="1 2">
    <name type="scientific">Paenibacillus eucommiae</name>
    <dbReference type="NCBI Taxonomy" id="1355755"/>
    <lineage>
        <taxon>Bacteria</taxon>
        <taxon>Bacillati</taxon>
        <taxon>Bacillota</taxon>
        <taxon>Bacilli</taxon>
        <taxon>Bacillales</taxon>
        <taxon>Paenibacillaceae</taxon>
        <taxon>Paenibacillus</taxon>
    </lineage>
</organism>
<name>A0ABS4JAD3_9BACL</name>
<comment type="caution">
    <text evidence="1">The sequence shown here is derived from an EMBL/GenBank/DDBJ whole genome shotgun (WGS) entry which is preliminary data.</text>
</comment>
<dbReference type="InterPro" id="IPR015068">
    <property type="entry name" value="DUF1877"/>
</dbReference>
<dbReference type="SUPFAM" id="SSF111069">
    <property type="entry name" value="Hypothetical protein yfbM"/>
    <property type="match status" value="1"/>
</dbReference>
<gene>
    <name evidence="1" type="ORF">J2Z66_008449</name>
</gene>